<comment type="caution">
    <text evidence="1">The sequence shown here is derived from an EMBL/GenBank/DDBJ whole genome shotgun (WGS) entry which is preliminary data.</text>
</comment>
<gene>
    <name evidence="1" type="ORF">KHLLAP_LOCUS5403</name>
</gene>
<sequence length="72" mass="8024">MLLFHNHNLYYDNQDSCDDALGESQPAKAQISLCRPRVAVLLVGSFMGRMVASINFCLNTWHQASGVKETLP</sequence>
<dbReference type="EMBL" id="CAUWAG010000007">
    <property type="protein sequence ID" value="CAJ2504935.1"/>
    <property type="molecule type" value="Genomic_DNA"/>
</dbReference>
<evidence type="ECO:0000313" key="1">
    <source>
        <dbReference type="EMBL" id="CAJ2504935.1"/>
    </source>
</evidence>
<dbReference type="AlphaFoldDB" id="A0AAI8YHD9"/>
<protein>
    <submittedName>
        <fullName evidence="1">Uu.00g123290.m01.CDS01</fullName>
    </submittedName>
</protein>
<reference evidence="1" key="1">
    <citation type="submission" date="2023-10" db="EMBL/GenBank/DDBJ databases">
        <authorList>
            <person name="Hackl T."/>
        </authorList>
    </citation>
    <scope>NUCLEOTIDE SEQUENCE</scope>
</reference>
<keyword evidence="2" id="KW-1185">Reference proteome</keyword>
<proteinExistence type="predicted"/>
<evidence type="ECO:0000313" key="2">
    <source>
        <dbReference type="Proteomes" id="UP001295740"/>
    </source>
</evidence>
<organism evidence="1 2">
    <name type="scientific">Anthostomella pinea</name>
    <dbReference type="NCBI Taxonomy" id="933095"/>
    <lineage>
        <taxon>Eukaryota</taxon>
        <taxon>Fungi</taxon>
        <taxon>Dikarya</taxon>
        <taxon>Ascomycota</taxon>
        <taxon>Pezizomycotina</taxon>
        <taxon>Sordariomycetes</taxon>
        <taxon>Xylariomycetidae</taxon>
        <taxon>Xylariales</taxon>
        <taxon>Xylariaceae</taxon>
        <taxon>Anthostomella</taxon>
    </lineage>
</organism>
<accession>A0AAI8YHD9</accession>
<dbReference type="Proteomes" id="UP001295740">
    <property type="component" value="Unassembled WGS sequence"/>
</dbReference>
<name>A0AAI8YHD9_9PEZI</name>